<sequence length="57" mass="6763">MIFRCITKVKDSKFAKNIQMAEISKPTCEHIKMKAIIGKVYVNYKIYDTKYHLTDTY</sequence>
<dbReference type="VEuPathDB" id="MicrosporidiaDB:CWI38_0826p0030"/>
<name>A0A4Q9LUD4_9MICR</name>
<proteinExistence type="predicted"/>
<accession>A0A4Q9LUD4</accession>
<reference evidence="1 2" key="1">
    <citation type="submission" date="2017-12" db="EMBL/GenBank/DDBJ databases">
        <authorList>
            <person name="Pombert J.-F."/>
            <person name="Haag K.L."/>
            <person name="Ebert D."/>
        </authorList>
    </citation>
    <scope>NUCLEOTIDE SEQUENCE [LARGE SCALE GENOMIC DNA]</scope>
    <source>
        <strain evidence="1">IL-G-3</strain>
    </source>
</reference>
<organism evidence="1 2">
    <name type="scientific">Hamiltosporidium tvaerminnensis</name>
    <dbReference type="NCBI Taxonomy" id="1176355"/>
    <lineage>
        <taxon>Eukaryota</taxon>
        <taxon>Fungi</taxon>
        <taxon>Fungi incertae sedis</taxon>
        <taxon>Microsporidia</taxon>
        <taxon>Dubosqiidae</taxon>
        <taxon>Hamiltosporidium</taxon>
    </lineage>
</organism>
<dbReference type="EMBL" id="PITK01000826">
    <property type="protein sequence ID" value="TBU12263.1"/>
    <property type="molecule type" value="Genomic_DNA"/>
</dbReference>
<dbReference type="AlphaFoldDB" id="A0A4Q9LUD4"/>
<evidence type="ECO:0000313" key="2">
    <source>
        <dbReference type="Proteomes" id="UP000292282"/>
    </source>
</evidence>
<dbReference type="Proteomes" id="UP000292282">
    <property type="component" value="Unassembled WGS sequence"/>
</dbReference>
<evidence type="ECO:0000313" key="1">
    <source>
        <dbReference type="EMBL" id="TBU12263.1"/>
    </source>
</evidence>
<gene>
    <name evidence="1" type="ORF">CWI38_0826p0030</name>
</gene>
<keyword evidence="2" id="KW-1185">Reference proteome</keyword>
<protein>
    <submittedName>
        <fullName evidence="1">Uncharacterized protein</fullName>
    </submittedName>
</protein>
<comment type="caution">
    <text evidence="1">The sequence shown here is derived from an EMBL/GenBank/DDBJ whole genome shotgun (WGS) entry which is preliminary data.</text>
</comment>